<reference evidence="1" key="1">
    <citation type="submission" date="2020-08" db="EMBL/GenBank/DDBJ databases">
        <title>Genome sequencing and assembly of the red palm weevil Rhynchophorus ferrugineus.</title>
        <authorList>
            <person name="Dias G.B."/>
            <person name="Bergman C.M."/>
            <person name="Manee M."/>
        </authorList>
    </citation>
    <scope>NUCLEOTIDE SEQUENCE</scope>
    <source>
        <strain evidence="1">AA-2017</strain>
        <tissue evidence="1">Whole larva</tissue>
    </source>
</reference>
<gene>
    <name evidence="1" type="ORF">GWI33_019038</name>
</gene>
<dbReference type="AlphaFoldDB" id="A0A834M5N4"/>
<dbReference type="Proteomes" id="UP000625711">
    <property type="component" value="Unassembled WGS sequence"/>
</dbReference>
<protein>
    <submittedName>
        <fullName evidence="1">Uncharacterized protein</fullName>
    </submittedName>
</protein>
<accession>A0A834M5N4</accession>
<evidence type="ECO:0000313" key="1">
    <source>
        <dbReference type="EMBL" id="KAF7267765.1"/>
    </source>
</evidence>
<proteinExistence type="predicted"/>
<dbReference type="EMBL" id="JAACXV010014388">
    <property type="protein sequence ID" value="KAF7267765.1"/>
    <property type="molecule type" value="Genomic_DNA"/>
</dbReference>
<evidence type="ECO:0000313" key="2">
    <source>
        <dbReference type="Proteomes" id="UP000625711"/>
    </source>
</evidence>
<keyword evidence="2" id="KW-1185">Reference proteome</keyword>
<comment type="caution">
    <text evidence="1">The sequence shown here is derived from an EMBL/GenBank/DDBJ whole genome shotgun (WGS) entry which is preliminary data.</text>
</comment>
<organism evidence="1 2">
    <name type="scientific">Rhynchophorus ferrugineus</name>
    <name type="common">Red palm weevil</name>
    <name type="synonym">Curculio ferrugineus</name>
    <dbReference type="NCBI Taxonomy" id="354439"/>
    <lineage>
        <taxon>Eukaryota</taxon>
        <taxon>Metazoa</taxon>
        <taxon>Ecdysozoa</taxon>
        <taxon>Arthropoda</taxon>
        <taxon>Hexapoda</taxon>
        <taxon>Insecta</taxon>
        <taxon>Pterygota</taxon>
        <taxon>Neoptera</taxon>
        <taxon>Endopterygota</taxon>
        <taxon>Coleoptera</taxon>
        <taxon>Polyphaga</taxon>
        <taxon>Cucujiformia</taxon>
        <taxon>Curculionidae</taxon>
        <taxon>Dryophthorinae</taxon>
        <taxon>Rhynchophorus</taxon>
    </lineage>
</organism>
<sequence length="136" mass="14955">MNPVKLAILGKPFRIPSPSPEAIENASEHPLCLIPKKETKLPYLSGLNIGGGVVLAKARDEDEEATPFLEGWLYVFNYGTDTADDLLAVGIRGRVVSSAPRVDLYRESRCGRDLILILKDSAIRKKSNQRSDGSFE</sequence>
<name>A0A834M5N4_RHYFE</name>